<dbReference type="FunFam" id="1.10.10.60:FF:000141">
    <property type="entry name" value="TetR family transcriptional regulator"/>
    <property type="match status" value="1"/>
</dbReference>
<gene>
    <name evidence="6" type="ORF">GTH32_06870</name>
</gene>
<reference evidence="6 7" key="1">
    <citation type="submission" date="2020-01" db="EMBL/GenBank/DDBJ databases">
        <authorList>
            <person name="Chen J."/>
            <person name="Zhu S."/>
            <person name="Yang J."/>
        </authorList>
    </citation>
    <scope>NUCLEOTIDE SEQUENCE [LARGE SCALE GENOMIC DNA]</scope>
    <source>
        <strain evidence="6 7">345S023</strain>
    </source>
</reference>
<dbReference type="Gene3D" id="1.10.10.60">
    <property type="entry name" value="Homeodomain-like"/>
    <property type="match status" value="1"/>
</dbReference>
<proteinExistence type="predicted"/>
<keyword evidence="3" id="KW-0804">Transcription</keyword>
<keyword evidence="1" id="KW-0805">Transcription regulation</keyword>
<feature type="DNA-binding region" description="H-T-H motif" evidence="4">
    <location>
        <begin position="33"/>
        <end position="52"/>
    </location>
</feature>
<dbReference type="PROSITE" id="PS01081">
    <property type="entry name" value="HTH_TETR_1"/>
    <property type="match status" value="1"/>
</dbReference>
<dbReference type="Pfam" id="PF00440">
    <property type="entry name" value="TetR_N"/>
    <property type="match status" value="1"/>
</dbReference>
<accession>A0A7X5LKC2</accession>
<feature type="domain" description="HTH tetR-type" evidence="5">
    <location>
        <begin position="10"/>
        <end position="70"/>
    </location>
</feature>
<dbReference type="InterPro" id="IPR039536">
    <property type="entry name" value="TetR_C_Proteobacteria"/>
</dbReference>
<evidence type="ECO:0000256" key="3">
    <source>
        <dbReference type="ARBA" id="ARBA00023163"/>
    </source>
</evidence>
<dbReference type="PRINTS" id="PR00455">
    <property type="entry name" value="HTHTETR"/>
</dbReference>
<sequence>MMVSIRTRSDQKREAIILAAKHAFQEFGVIGTSMDKLAEMAQVSKRTVYNHFSAKEELVMHLIKEQWNNALVNIDIIYQTSKPLQAQLVSLIRAEIDFVTDEEHLELARVAIGHFFYEPDKLKDEVAHLRAQETAMHRWLKAAYADKRIVFDDLQQVVDELDSLVKGQCFWPQLMKIEPVMSELKKQTVADSAAALILSRYENK</sequence>
<dbReference type="InterPro" id="IPR009057">
    <property type="entry name" value="Homeodomain-like_sf"/>
</dbReference>
<dbReference type="EMBL" id="JAAAWN010000007">
    <property type="protein sequence ID" value="NDV90921.1"/>
    <property type="molecule type" value="Genomic_DNA"/>
</dbReference>
<dbReference type="SUPFAM" id="SSF46689">
    <property type="entry name" value="Homeodomain-like"/>
    <property type="match status" value="1"/>
</dbReference>
<name>A0A7X5LKC2_9ALTE</name>
<dbReference type="GO" id="GO:0003700">
    <property type="term" value="F:DNA-binding transcription factor activity"/>
    <property type="evidence" value="ECO:0007669"/>
    <property type="project" value="TreeGrafter"/>
</dbReference>
<evidence type="ECO:0000256" key="4">
    <source>
        <dbReference type="PROSITE-ProRule" id="PRU00335"/>
    </source>
</evidence>
<evidence type="ECO:0000259" key="5">
    <source>
        <dbReference type="PROSITE" id="PS50977"/>
    </source>
</evidence>
<keyword evidence="7" id="KW-1185">Reference proteome</keyword>
<dbReference type="GO" id="GO:0000976">
    <property type="term" value="F:transcription cis-regulatory region binding"/>
    <property type="evidence" value="ECO:0007669"/>
    <property type="project" value="TreeGrafter"/>
</dbReference>
<evidence type="ECO:0000256" key="1">
    <source>
        <dbReference type="ARBA" id="ARBA00023015"/>
    </source>
</evidence>
<dbReference type="Proteomes" id="UP000470213">
    <property type="component" value="Unassembled WGS sequence"/>
</dbReference>
<dbReference type="PANTHER" id="PTHR30055">
    <property type="entry name" value="HTH-TYPE TRANSCRIPTIONAL REGULATOR RUTR"/>
    <property type="match status" value="1"/>
</dbReference>
<protein>
    <submittedName>
        <fullName evidence="6">TetR family transcriptional regulator</fullName>
    </submittedName>
</protein>
<organism evidence="6 7">
    <name type="scientific">Alteromonas profundi</name>
    <dbReference type="NCBI Taxonomy" id="2696062"/>
    <lineage>
        <taxon>Bacteria</taxon>
        <taxon>Pseudomonadati</taxon>
        <taxon>Pseudomonadota</taxon>
        <taxon>Gammaproteobacteria</taxon>
        <taxon>Alteromonadales</taxon>
        <taxon>Alteromonadaceae</taxon>
        <taxon>Alteromonas/Salinimonas group</taxon>
        <taxon>Alteromonas</taxon>
    </lineage>
</organism>
<dbReference type="Gene3D" id="1.10.357.10">
    <property type="entry name" value="Tetracycline Repressor, domain 2"/>
    <property type="match status" value="1"/>
</dbReference>
<dbReference type="InterPro" id="IPR023772">
    <property type="entry name" value="DNA-bd_HTH_TetR-type_CS"/>
</dbReference>
<dbReference type="InterPro" id="IPR050109">
    <property type="entry name" value="HTH-type_TetR-like_transc_reg"/>
</dbReference>
<evidence type="ECO:0000313" key="6">
    <source>
        <dbReference type="EMBL" id="NDV90921.1"/>
    </source>
</evidence>
<dbReference type="InterPro" id="IPR001647">
    <property type="entry name" value="HTH_TetR"/>
</dbReference>
<dbReference type="PANTHER" id="PTHR30055:SF224">
    <property type="entry name" value="TRANSCRIPTIONAL REGULATOR TETR FAMILY"/>
    <property type="match status" value="1"/>
</dbReference>
<dbReference type="AlphaFoldDB" id="A0A7X5LKC2"/>
<evidence type="ECO:0000256" key="2">
    <source>
        <dbReference type="ARBA" id="ARBA00023125"/>
    </source>
</evidence>
<evidence type="ECO:0000313" key="7">
    <source>
        <dbReference type="Proteomes" id="UP000470213"/>
    </source>
</evidence>
<keyword evidence="2 4" id="KW-0238">DNA-binding</keyword>
<dbReference type="PROSITE" id="PS50977">
    <property type="entry name" value="HTH_TETR_2"/>
    <property type="match status" value="1"/>
</dbReference>
<comment type="caution">
    <text evidence="6">The sequence shown here is derived from an EMBL/GenBank/DDBJ whole genome shotgun (WGS) entry which is preliminary data.</text>
</comment>
<dbReference type="Pfam" id="PF14246">
    <property type="entry name" value="TetR_C_7"/>
    <property type="match status" value="1"/>
</dbReference>